<dbReference type="SMART" id="SM00345">
    <property type="entry name" value="HTH_GNTR"/>
    <property type="match status" value="1"/>
</dbReference>
<evidence type="ECO:0000256" key="1">
    <source>
        <dbReference type="ARBA" id="ARBA00023015"/>
    </source>
</evidence>
<reference evidence="6 7" key="2">
    <citation type="journal article" date="2015" name="Stand. Genomic Sci.">
        <title>Draft genome sequence of Cellulomonas carbonis T26(T) and comparative analysis of six Cellulomonas genomes.</title>
        <authorList>
            <person name="Zhuang W."/>
            <person name="Zhang S."/>
            <person name="Xia X."/>
            <person name="Wang G."/>
        </authorList>
    </citation>
    <scope>NUCLEOTIDE SEQUENCE [LARGE SCALE GENOMIC DNA]</scope>
    <source>
        <strain evidence="6 7">T26</strain>
    </source>
</reference>
<dbReference type="InterPro" id="IPR036390">
    <property type="entry name" value="WH_DNA-bd_sf"/>
</dbReference>
<reference evidence="6 7" key="1">
    <citation type="submission" date="2013-08" db="EMBL/GenBank/DDBJ databases">
        <title>Genome sequencing of Cellulomonas carbonis T26.</title>
        <authorList>
            <person name="Chen F."/>
            <person name="Li Y."/>
            <person name="Wang G."/>
        </authorList>
    </citation>
    <scope>NUCLEOTIDE SEQUENCE [LARGE SCALE GENOMIC DNA]</scope>
    <source>
        <strain evidence="6 7">T26</strain>
    </source>
</reference>
<dbReference type="GO" id="GO:0003700">
    <property type="term" value="F:DNA-binding transcription factor activity"/>
    <property type="evidence" value="ECO:0007669"/>
    <property type="project" value="InterPro"/>
</dbReference>
<name>A0A0A0BPG1_9CELL</name>
<evidence type="ECO:0000256" key="2">
    <source>
        <dbReference type="ARBA" id="ARBA00023125"/>
    </source>
</evidence>
<dbReference type="SUPFAM" id="SSF46785">
    <property type="entry name" value="Winged helix' DNA-binding domain"/>
    <property type="match status" value="1"/>
</dbReference>
<keyword evidence="3" id="KW-0804">Transcription</keyword>
<organism evidence="6 7">
    <name type="scientific">Cellulomonas carbonis T26</name>
    <dbReference type="NCBI Taxonomy" id="947969"/>
    <lineage>
        <taxon>Bacteria</taxon>
        <taxon>Bacillati</taxon>
        <taxon>Actinomycetota</taxon>
        <taxon>Actinomycetes</taxon>
        <taxon>Micrococcales</taxon>
        <taxon>Cellulomonadaceae</taxon>
        <taxon>Cellulomonas</taxon>
    </lineage>
</organism>
<dbReference type="AlphaFoldDB" id="A0A0A0BPG1"/>
<dbReference type="PANTHER" id="PTHR43537:SF49">
    <property type="entry name" value="TRANSCRIPTIONAL REGULATORY PROTEIN"/>
    <property type="match status" value="1"/>
</dbReference>
<dbReference type="OrthoDB" id="8680240at2"/>
<sequence length="253" mass="26907">MRASERVYHALREEIVTWHLPPGAELSEVEQAARWGVSRTPLREALGRLSAEGLAVVGKGRTLVVSALSAEDVRHLFELREALETQAARLAARRGDVGTFRALAARFAAAPDLLGPADPERLAYYALVAELDAAVDDAAASPYLRRSLTALRAHVARVRRLAQDNPDRLRRAADEHRLIAEAVADHDEVLAAQATAVHLRASLAHVLSTLAGPPGTPPAGPSATTPAAQQAARPPTTAVTQPATPLDTTGDRP</sequence>
<dbReference type="Gene3D" id="1.20.120.530">
    <property type="entry name" value="GntR ligand-binding domain-like"/>
    <property type="match status" value="1"/>
</dbReference>
<feature type="domain" description="HTH gntR-type" evidence="5">
    <location>
        <begin position="1"/>
        <end position="68"/>
    </location>
</feature>
<dbReference type="PROSITE" id="PS50949">
    <property type="entry name" value="HTH_GNTR"/>
    <property type="match status" value="1"/>
</dbReference>
<evidence type="ECO:0000256" key="4">
    <source>
        <dbReference type="SAM" id="MobiDB-lite"/>
    </source>
</evidence>
<keyword evidence="2" id="KW-0238">DNA-binding</keyword>
<evidence type="ECO:0000313" key="7">
    <source>
        <dbReference type="Proteomes" id="UP000029839"/>
    </source>
</evidence>
<evidence type="ECO:0000313" key="6">
    <source>
        <dbReference type="EMBL" id="KGM09840.1"/>
    </source>
</evidence>
<accession>A0A0A0BPG1</accession>
<dbReference type="EMBL" id="AXCY01000074">
    <property type="protein sequence ID" value="KGM09840.1"/>
    <property type="molecule type" value="Genomic_DNA"/>
</dbReference>
<gene>
    <name evidence="6" type="ORF">N868_18375</name>
</gene>
<dbReference type="PANTHER" id="PTHR43537">
    <property type="entry name" value="TRANSCRIPTIONAL REGULATOR, GNTR FAMILY"/>
    <property type="match status" value="1"/>
</dbReference>
<keyword evidence="1" id="KW-0805">Transcription regulation</keyword>
<protein>
    <submittedName>
        <fullName evidence="6">GntR family transcriptional regulator</fullName>
    </submittedName>
</protein>
<dbReference type="InterPro" id="IPR008920">
    <property type="entry name" value="TF_FadR/GntR_C"/>
</dbReference>
<comment type="caution">
    <text evidence="6">The sequence shown here is derived from an EMBL/GenBank/DDBJ whole genome shotgun (WGS) entry which is preliminary data.</text>
</comment>
<dbReference type="SUPFAM" id="SSF48008">
    <property type="entry name" value="GntR ligand-binding domain-like"/>
    <property type="match status" value="1"/>
</dbReference>
<dbReference type="Gene3D" id="1.10.10.10">
    <property type="entry name" value="Winged helix-like DNA-binding domain superfamily/Winged helix DNA-binding domain"/>
    <property type="match status" value="1"/>
</dbReference>
<dbReference type="Proteomes" id="UP000029839">
    <property type="component" value="Unassembled WGS sequence"/>
</dbReference>
<dbReference type="GO" id="GO:0003677">
    <property type="term" value="F:DNA binding"/>
    <property type="evidence" value="ECO:0007669"/>
    <property type="project" value="UniProtKB-KW"/>
</dbReference>
<evidence type="ECO:0000256" key="3">
    <source>
        <dbReference type="ARBA" id="ARBA00023163"/>
    </source>
</evidence>
<feature type="compositionally biased region" description="Low complexity" evidence="4">
    <location>
        <begin position="221"/>
        <end position="245"/>
    </location>
</feature>
<dbReference type="InterPro" id="IPR036388">
    <property type="entry name" value="WH-like_DNA-bd_sf"/>
</dbReference>
<dbReference type="Pfam" id="PF00392">
    <property type="entry name" value="GntR"/>
    <property type="match status" value="1"/>
</dbReference>
<dbReference type="InterPro" id="IPR011711">
    <property type="entry name" value="GntR_C"/>
</dbReference>
<dbReference type="RefSeq" id="WP_081978828.1">
    <property type="nucleotide sequence ID" value="NZ_AXCY01000074.1"/>
</dbReference>
<proteinExistence type="predicted"/>
<dbReference type="Pfam" id="PF07729">
    <property type="entry name" value="FCD"/>
    <property type="match status" value="1"/>
</dbReference>
<evidence type="ECO:0000259" key="5">
    <source>
        <dbReference type="PROSITE" id="PS50949"/>
    </source>
</evidence>
<feature type="region of interest" description="Disordered" evidence="4">
    <location>
        <begin position="210"/>
        <end position="253"/>
    </location>
</feature>
<dbReference type="InterPro" id="IPR000524">
    <property type="entry name" value="Tscrpt_reg_HTH_GntR"/>
</dbReference>
<keyword evidence="7" id="KW-1185">Reference proteome</keyword>
<dbReference type="SMART" id="SM00895">
    <property type="entry name" value="FCD"/>
    <property type="match status" value="1"/>
</dbReference>